<evidence type="ECO:0000313" key="2">
    <source>
        <dbReference type="Proteomes" id="UP000317171"/>
    </source>
</evidence>
<dbReference type="Proteomes" id="UP000317171">
    <property type="component" value="Chromosome"/>
</dbReference>
<dbReference type="AlphaFoldDB" id="A0A517RI60"/>
<dbReference type="EMBL" id="CP036269">
    <property type="protein sequence ID" value="QDT43552.1"/>
    <property type="molecule type" value="Genomic_DNA"/>
</dbReference>
<reference evidence="1 2" key="1">
    <citation type="submission" date="2019-02" db="EMBL/GenBank/DDBJ databases">
        <title>Deep-cultivation of Planctomycetes and their phenomic and genomic characterization uncovers novel biology.</title>
        <authorList>
            <person name="Wiegand S."/>
            <person name="Jogler M."/>
            <person name="Boedeker C."/>
            <person name="Pinto D."/>
            <person name="Vollmers J."/>
            <person name="Rivas-Marin E."/>
            <person name="Kohn T."/>
            <person name="Peeters S.H."/>
            <person name="Heuer A."/>
            <person name="Rast P."/>
            <person name="Oberbeckmann S."/>
            <person name="Bunk B."/>
            <person name="Jeske O."/>
            <person name="Meyerdierks A."/>
            <person name="Storesund J.E."/>
            <person name="Kallscheuer N."/>
            <person name="Luecker S."/>
            <person name="Lage O.M."/>
            <person name="Pohl T."/>
            <person name="Merkel B.J."/>
            <person name="Hornburger P."/>
            <person name="Mueller R.-W."/>
            <person name="Bruemmer F."/>
            <person name="Labrenz M."/>
            <person name="Spormann A.M."/>
            <person name="Op den Camp H."/>
            <person name="Overmann J."/>
            <person name="Amann R."/>
            <person name="Jetten M.S.M."/>
            <person name="Mascher T."/>
            <person name="Medema M.H."/>
            <person name="Devos D.P."/>
            <person name="Kaster A.-K."/>
            <person name="Ovreas L."/>
            <person name="Rohde M."/>
            <person name="Galperin M.Y."/>
            <person name="Jogler C."/>
        </authorList>
    </citation>
    <scope>NUCLEOTIDE SEQUENCE [LARGE SCALE GENOMIC DNA]</scope>
    <source>
        <strain evidence="1 2">Pan241w</strain>
    </source>
</reference>
<protein>
    <submittedName>
        <fullName evidence="1">Uncharacterized protein</fullName>
    </submittedName>
</protein>
<organism evidence="1 2">
    <name type="scientific">Gimesia alba</name>
    <dbReference type="NCBI Taxonomy" id="2527973"/>
    <lineage>
        <taxon>Bacteria</taxon>
        <taxon>Pseudomonadati</taxon>
        <taxon>Planctomycetota</taxon>
        <taxon>Planctomycetia</taxon>
        <taxon>Planctomycetales</taxon>
        <taxon>Planctomycetaceae</taxon>
        <taxon>Gimesia</taxon>
    </lineage>
</organism>
<evidence type="ECO:0000313" key="1">
    <source>
        <dbReference type="EMBL" id="QDT43552.1"/>
    </source>
</evidence>
<gene>
    <name evidence="1" type="ORF">Pan241w_36540</name>
</gene>
<accession>A0A517RI60</accession>
<dbReference type="SUPFAM" id="SSF81853">
    <property type="entry name" value="Family 10 polysaccharide lyase"/>
    <property type="match status" value="1"/>
</dbReference>
<proteinExistence type="predicted"/>
<keyword evidence="2" id="KW-1185">Reference proteome</keyword>
<sequence>MRKASQFYRDKLALNGGYVYYDSLDLQQRWGEGKASPDQIWVQPPGTPTVGMAYLKAYQATGDQFYLDAATDAALALIYGQLKSGG</sequence>
<name>A0A517RI60_9PLAN</name>
<dbReference type="KEGG" id="gaz:Pan241w_36540"/>